<organism evidence="1 2">
    <name type="scientific">Coniochaeta ligniaria NRRL 30616</name>
    <dbReference type="NCBI Taxonomy" id="1408157"/>
    <lineage>
        <taxon>Eukaryota</taxon>
        <taxon>Fungi</taxon>
        <taxon>Dikarya</taxon>
        <taxon>Ascomycota</taxon>
        <taxon>Pezizomycotina</taxon>
        <taxon>Sordariomycetes</taxon>
        <taxon>Sordariomycetidae</taxon>
        <taxon>Coniochaetales</taxon>
        <taxon>Coniochaetaceae</taxon>
        <taxon>Coniochaeta</taxon>
    </lineage>
</organism>
<keyword evidence="2" id="KW-1185">Reference proteome</keyword>
<evidence type="ECO:0000313" key="1">
    <source>
        <dbReference type="EMBL" id="OIW26449.1"/>
    </source>
</evidence>
<reference evidence="1 2" key="1">
    <citation type="submission" date="2016-10" db="EMBL/GenBank/DDBJ databases">
        <title>Draft genome sequence of Coniochaeta ligniaria NRRL30616, a lignocellulolytic fungus for bioabatement of inhibitors in plant biomass hydrolysates.</title>
        <authorList>
            <consortium name="DOE Joint Genome Institute"/>
            <person name="Jimenez D.J."/>
            <person name="Hector R.E."/>
            <person name="Riley R."/>
            <person name="Sun H."/>
            <person name="Grigoriev I.V."/>
            <person name="Van Elsas J.D."/>
            <person name="Nichols N.N."/>
        </authorList>
    </citation>
    <scope>NUCLEOTIDE SEQUENCE [LARGE SCALE GENOMIC DNA]</scope>
    <source>
        <strain evidence="1 2">NRRL 30616</strain>
    </source>
</reference>
<sequence length="133" mass="15728">MAEAGIHRLCVGTQEHHCHHTHHASFSNARTGSINLGLYRTLALTSFDFRLNKMWDKKDTLEVLKSLYRPSDCQAASYDPRIFYCVHDYITPFYFWDTCGCDHDHVCILRPQYPSGKRQRTCTFYRRIPQRRQ</sequence>
<dbReference type="Proteomes" id="UP000182658">
    <property type="component" value="Unassembled WGS sequence"/>
</dbReference>
<name>A0A1J7IZD7_9PEZI</name>
<gene>
    <name evidence="1" type="ORF">CONLIGDRAFT_472885</name>
</gene>
<dbReference type="AlphaFoldDB" id="A0A1J7IZD7"/>
<dbReference type="InParanoid" id="A0A1J7IZD7"/>
<protein>
    <submittedName>
        <fullName evidence="1">Uncharacterized protein</fullName>
    </submittedName>
</protein>
<dbReference type="EMBL" id="KV875100">
    <property type="protein sequence ID" value="OIW26449.1"/>
    <property type="molecule type" value="Genomic_DNA"/>
</dbReference>
<evidence type="ECO:0000313" key="2">
    <source>
        <dbReference type="Proteomes" id="UP000182658"/>
    </source>
</evidence>
<proteinExistence type="predicted"/>
<accession>A0A1J7IZD7</accession>